<dbReference type="AlphaFoldDB" id="A0A133VGK9"/>
<dbReference type="SUPFAM" id="SSF81301">
    <property type="entry name" value="Nucleotidyltransferase"/>
    <property type="match status" value="1"/>
</dbReference>
<evidence type="ECO:0000313" key="2">
    <source>
        <dbReference type="Proteomes" id="UP000070263"/>
    </source>
</evidence>
<gene>
    <name evidence="1" type="ORF">AKJ51_04930</name>
</gene>
<name>A0A133VGK9_9EURY</name>
<keyword evidence="2" id="KW-1185">Reference proteome</keyword>
<dbReference type="Gene3D" id="3.30.460.40">
    <property type="match status" value="1"/>
</dbReference>
<organism evidence="1 2">
    <name type="scientific">candidate division MSBL1 archaeon SCGC-AAA382A20</name>
    <dbReference type="NCBI Taxonomy" id="1698280"/>
    <lineage>
        <taxon>Archaea</taxon>
        <taxon>Methanobacteriati</taxon>
        <taxon>Methanobacteriota</taxon>
        <taxon>candidate division MSBL1</taxon>
    </lineage>
</organism>
<dbReference type="Proteomes" id="UP000070263">
    <property type="component" value="Unassembled WGS sequence"/>
</dbReference>
<protein>
    <submittedName>
        <fullName evidence="1">Uncharacterized protein</fullName>
    </submittedName>
</protein>
<accession>A0A133VGK9</accession>
<evidence type="ECO:0000313" key="1">
    <source>
        <dbReference type="EMBL" id="KXB05588.1"/>
    </source>
</evidence>
<reference evidence="1 2" key="1">
    <citation type="journal article" date="2016" name="Sci. Rep.">
        <title>Metabolic traits of an uncultured archaeal lineage -MSBL1- from brine pools of the Red Sea.</title>
        <authorList>
            <person name="Mwirichia R."/>
            <person name="Alam I."/>
            <person name="Rashid M."/>
            <person name="Vinu M."/>
            <person name="Ba-Alawi W."/>
            <person name="Anthony Kamau A."/>
            <person name="Kamanda Ngugi D."/>
            <person name="Goker M."/>
            <person name="Klenk H.P."/>
            <person name="Bajic V."/>
            <person name="Stingl U."/>
        </authorList>
    </citation>
    <scope>NUCLEOTIDE SEQUENCE [LARGE SCALE GENOMIC DNA]</scope>
    <source>
        <strain evidence="1">SCGC-AAA382A20</strain>
    </source>
</reference>
<dbReference type="InterPro" id="IPR043519">
    <property type="entry name" value="NT_sf"/>
</dbReference>
<sequence length="201" mass="22657">MHSKEPIQVARLVKDAFENIGFSYAVVGSLASSLHGVPRSTQDVDIIANIEKSCIDPFVEALEEDFYIDKAMVEEAVNNHSSFNLIHLETMLKVDVFALGSNSVEQNELKRAERYLVDQEDGIEFIVAKPEDVLIQKLKWYRQAGEVSDQQWKDVLGILEVQEGKLDAQYLEDTAQELGVQDLLLLAVQESETDFRTPDLS</sequence>
<dbReference type="EMBL" id="LHYE01000088">
    <property type="protein sequence ID" value="KXB05588.1"/>
    <property type="molecule type" value="Genomic_DNA"/>
</dbReference>
<comment type="caution">
    <text evidence="1">The sequence shown here is derived from an EMBL/GenBank/DDBJ whole genome shotgun (WGS) entry which is preliminary data.</text>
</comment>
<proteinExistence type="predicted"/>